<evidence type="ECO:0000313" key="3">
    <source>
        <dbReference type="EMBL" id="TBW39467.1"/>
    </source>
</evidence>
<dbReference type="AlphaFoldDB" id="A0A4V6MZ43"/>
<proteinExistence type="predicted"/>
<dbReference type="Pfam" id="PF13924">
    <property type="entry name" value="Lipocalin_5"/>
    <property type="match status" value="1"/>
</dbReference>
<feature type="domain" description="Lipocalin-like" evidence="2">
    <location>
        <begin position="43"/>
        <end position="151"/>
    </location>
</feature>
<keyword evidence="4" id="KW-1185">Reference proteome</keyword>
<evidence type="ECO:0000256" key="1">
    <source>
        <dbReference type="SAM" id="SignalP"/>
    </source>
</evidence>
<feature type="signal peptide" evidence="1">
    <location>
        <begin position="1"/>
        <end position="34"/>
    </location>
</feature>
<protein>
    <recommendedName>
        <fullName evidence="2">Lipocalin-like domain-containing protein</fullName>
    </recommendedName>
</protein>
<feature type="chain" id="PRO_5020786118" description="Lipocalin-like domain-containing protein" evidence="1">
    <location>
        <begin position="35"/>
        <end position="174"/>
    </location>
</feature>
<keyword evidence="1" id="KW-0732">Signal</keyword>
<comment type="caution">
    <text evidence="3">The sequence shown here is derived from an EMBL/GenBank/DDBJ whole genome shotgun (WGS) entry which is preliminary data.</text>
</comment>
<name>A0A4V6MZ43_9HYPH</name>
<reference evidence="3 4" key="1">
    <citation type="submission" date="2019-02" db="EMBL/GenBank/DDBJ databases">
        <title>Siculibacillus lacustris gen. nov., sp. nov., a new rosette-forming bacterium isolated from a freshwater crater lake (Lake St. Ana, Romania).</title>
        <authorList>
            <person name="Felfoldi T."/>
            <person name="Marton Z."/>
            <person name="Szabo A."/>
            <person name="Mentes A."/>
            <person name="Boka K."/>
            <person name="Marialigeti K."/>
            <person name="Mathe I."/>
            <person name="Koncz M."/>
            <person name="Schumann P."/>
            <person name="Toth E."/>
        </authorList>
    </citation>
    <scope>NUCLEOTIDE SEQUENCE [LARGE SCALE GENOMIC DNA]</scope>
    <source>
        <strain evidence="3 4">SA-279</strain>
    </source>
</reference>
<accession>A0A4V6MZ43</accession>
<evidence type="ECO:0000259" key="2">
    <source>
        <dbReference type="Pfam" id="PF13924"/>
    </source>
</evidence>
<evidence type="ECO:0000313" key="4">
    <source>
        <dbReference type="Proteomes" id="UP000292781"/>
    </source>
</evidence>
<sequence length="174" mass="18603">MISPPIQRGSVSMHNIFTAAVLGLVVCASGAASAGETMRSELIGSWKLVTNYDQFADGSTRDTWGPGSQGLVVFTPEGTFSAVIVGGDRAAKAGTVPTDPVGPAIAYFGAYDVDESARTFTTRVWQSTFPQWRGLSLMRKVEELNADHLKVVASPITDPSGRQFVPHLAFDRVK</sequence>
<dbReference type="InterPro" id="IPR024311">
    <property type="entry name" value="Lipocalin-like"/>
</dbReference>
<dbReference type="EMBL" id="SJFN01000007">
    <property type="protein sequence ID" value="TBW39467.1"/>
    <property type="molecule type" value="Genomic_DNA"/>
</dbReference>
<gene>
    <name evidence="3" type="ORF">EYW49_06235</name>
</gene>
<organism evidence="3 4">
    <name type="scientific">Siculibacillus lacustris</name>
    <dbReference type="NCBI Taxonomy" id="1549641"/>
    <lineage>
        <taxon>Bacteria</taxon>
        <taxon>Pseudomonadati</taxon>
        <taxon>Pseudomonadota</taxon>
        <taxon>Alphaproteobacteria</taxon>
        <taxon>Hyphomicrobiales</taxon>
        <taxon>Ancalomicrobiaceae</taxon>
        <taxon>Siculibacillus</taxon>
    </lineage>
</organism>
<dbReference type="OrthoDB" id="118834at2"/>
<dbReference type="RefSeq" id="WP_131307312.1">
    <property type="nucleotide sequence ID" value="NZ_SJFN01000007.1"/>
</dbReference>
<dbReference type="Proteomes" id="UP000292781">
    <property type="component" value="Unassembled WGS sequence"/>
</dbReference>